<accession>A0A9P4XL50</accession>
<evidence type="ECO:0000313" key="2">
    <source>
        <dbReference type="Proteomes" id="UP000801864"/>
    </source>
</evidence>
<protein>
    <submittedName>
        <fullName evidence="1">Uncharacterized protein</fullName>
    </submittedName>
</protein>
<organism evidence="1 2">
    <name type="scientific">Trichoderma lentiforme</name>
    <dbReference type="NCBI Taxonomy" id="1567552"/>
    <lineage>
        <taxon>Eukaryota</taxon>
        <taxon>Fungi</taxon>
        <taxon>Dikarya</taxon>
        <taxon>Ascomycota</taxon>
        <taxon>Pezizomycotina</taxon>
        <taxon>Sordariomycetes</taxon>
        <taxon>Hypocreomycetidae</taxon>
        <taxon>Hypocreales</taxon>
        <taxon>Hypocreaceae</taxon>
        <taxon>Trichoderma</taxon>
    </lineage>
</organism>
<dbReference type="AlphaFoldDB" id="A0A9P4XL50"/>
<gene>
    <name evidence="1" type="ORF">CFAM422_003232</name>
</gene>
<sequence length="59" mass="6856">MAWCMRVGRALSNPYLVECRELQCNAAAGTVFQAQRWMEIIRSTKISQDFGDPIRIMEY</sequence>
<keyword evidence="2" id="KW-1185">Reference proteome</keyword>
<dbReference type="EMBL" id="QLNT01000005">
    <property type="protein sequence ID" value="KAF3074480.1"/>
    <property type="molecule type" value="Genomic_DNA"/>
</dbReference>
<proteinExistence type="predicted"/>
<comment type="caution">
    <text evidence="1">The sequence shown here is derived from an EMBL/GenBank/DDBJ whole genome shotgun (WGS) entry which is preliminary data.</text>
</comment>
<name>A0A9P4XL50_9HYPO</name>
<evidence type="ECO:0000313" key="1">
    <source>
        <dbReference type="EMBL" id="KAF3074480.1"/>
    </source>
</evidence>
<dbReference type="Proteomes" id="UP000801864">
    <property type="component" value="Unassembled WGS sequence"/>
</dbReference>
<reference evidence="1 2" key="1">
    <citation type="submission" date="2018-06" db="EMBL/GenBank/DDBJ databases">
        <title>Genome analysis of cellulolytic fungus Trichoderma lentiforme CFAM-422.</title>
        <authorList>
            <person name="Steindorff A.S."/>
            <person name="Formighieri E.F."/>
            <person name="Midorikawa G.E.O."/>
            <person name="Tamietti M.S."/>
            <person name="Ramos E.Z."/>
            <person name="Silva A.S."/>
            <person name="Bon E.P.S."/>
            <person name="Mendes T.D."/>
            <person name="Damaso M.C.T."/>
            <person name="Favaro L.C.L."/>
        </authorList>
    </citation>
    <scope>NUCLEOTIDE SEQUENCE [LARGE SCALE GENOMIC DNA]</scope>
    <source>
        <strain evidence="1 2">CFAM-422</strain>
    </source>
</reference>